<organism evidence="1 2">
    <name type="scientific">Sphingomonas natans</name>
    <dbReference type="NCBI Taxonomy" id="3063330"/>
    <lineage>
        <taxon>Bacteria</taxon>
        <taxon>Pseudomonadati</taxon>
        <taxon>Pseudomonadota</taxon>
        <taxon>Alphaproteobacteria</taxon>
        <taxon>Sphingomonadales</taxon>
        <taxon>Sphingomonadaceae</taxon>
        <taxon>Sphingomonas</taxon>
    </lineage>
</organism>
<protein>
    <recommendedName>
        <fullName evidence="3">STAS/SEC14 domain-containing protein</fullName>
    </recommendedName>
</protein>
<sequence length="130" mass="15235">MQNYVKVDRKLRRVIIRGQGQWTPHQADQWYSDIAAIHAWTRESTAPITIFSNLTGLVLHTQEISRRVEESVVLMRDLPIARYALIVPSFLMRMQCRRLLMDIPHTNFDDVEVARQWLGWEPTYAMLLAA</sequence>
<evidence type="ECO:0000313" key="1">
    <source>
        <dbReference type="EMBL" id="MDO6416701.1"/>
    </source>
</evidence>
<accession>A0ABT8YEA5</accession>
<keyword evidence="2" id="KW-1185">Reference proteome</keyword>
<dbReference type="RefSeq" id="WP_303546481.1">
    <property type="nucleotide sequence ID" value="NZ_JAUOTP010000012.1"/>
</dbReference>
<gene>
    <name evidence="1" type="ORF">Q4F19_20115</name>
</gene>
<dbReference type="EMBL" id="JAUOTP010000012">
    <property type="protein sequence ID" value="MDO6416701.1"/>
    <property type="molecule type" value="Genomic_DNA"/>
</dbReference>
<reference evidence="1" key="1">
    <citation type="submission" date="2023-07" db="EMBL/GenBank/DDBJ databases">
        <authorList>
            <person name="Kim M."/>
        </authorList>
    </citation>
    <scope>NUCLEOTIDE SEQUENCE</scope>
    <source>
        <strain evidence="1">BIUV-7</strain>
    </source>
</reference>
<dbReference type="Proteomes" id="UP001169764">
    <property type="component" value="Unassembled WGS sequence"/>
</dbReference>
<evidence type="ECO:0000313" key="2">
    <source>
        <dbReference type="Proteomes" id="UP001169764"/>
    </source>
</evidence>
<name>A0ABT8YEA5_9SPHN</name>
<evidence type="ECO:0008006" key="3">
    <source>
        <dbReference type="Google" id="ProtNLM"/>
    </source>
</evidence>
<comment type="caution">
    <text evidence="1">The sequence shown here is derived from an EMBL/GenBank/DDBJ whole genome shotgun (WGS) entry which is preliminary data.</text>
</comment>
<proteinExistence type="predicted"/>